<dbReference type="OrthoDB" id="2119228at2759"/>
<evidence type="ECO:0000259" key="3">
    <source>
        <dbReference type="Pfam" id="PF00734"/>
    </source>
</evidence>
<keyword evidence="5" id="KW-1185">Reference proteome</keyword>
<feature type="signal peptide" evidence="2">
    <location>
        <begin position="1"/>
        <end position="20"/>
    </location>
</feature>
<dbReference type="GO" id="GO:0030248">
    <property type="term" value="F:cellulose binding"/>
    <property type="evidence" value="ECO:0007669"/>
    <property type="project" value="InterPro"/>
</dbReference>
<dbReference type="GO" id="GO:0005576">
    <property type="term" value="C:extracellular region"/>
    <property type="evidence" value="ECO:0007669"/>
    <property type="project" value="InterPro"/>
</dbReference>
<keyword evidence="1 2" id="KW-0732">Signal</keyword>
<reference evidence="4" key="1">
    <citation type="submission" date="2022-07" db="EMBL/GenBank/DDBJ databases">
        <title>Genome Sequence of Agrocybe chaxingu.</title>
        <authorList>
            <person name="Buettner E."/>
        </authorList>
    </citation>
    <scope>NUCLEOTIDE SEQUENCE</scope>
    <source>
        <strain evidence="4">MP-N11</strain>
    </source>
</reference>
<feature type="chain" id="PRO_5040958029" description="CBM1 domain-containing protein" evidence="2">
    <location>
        <begin position="21"/>
        <end position="89"/>
    </location>
</feature>
<dbReference type="AlphaFoldDB" id="A0A9W8K6Z2"/>
<gene>
    <name evidence="4" type="ORF">NLJ89_g5644</name>
</gene>
<dbReference type="GO" id="GO:0005975">
    <property type="term" value="P:carbohydrate metabolic process"/>
    <property type="evidence" value="ECO:0007669"/>
    <property type="project" value="InterPro"/>
</dbReference>
<evidence type="ECO:0000256" key="2">
    <source>
        <dbReference type="SAM" id="SignalP"/>
    </source>
</evidence>
<dbReference type="Proteomes" id="UP001148786">
    <property type="component" value="Unassembled WGS sequence"/>
</dbReference>
<protein>
    <recommendedName>
        <fullName evidence="3">CBM1 domain-containing protein</fullName>
    </recommendedName>
</protein>
<evidence type="ECO:0000256" key="1">
    <source>
        <dbReference type="ARBA" id="ARBA00022729"/>
    </source>
</evidence>
<proteinExistence type="predicted"/>
<organism evidence="4 5">
    <name type="scientific">Agrocybe chaxingu</name>
    <dbReference type="NCBI Taxonomy" id="84603"/>
    <lineage>
        <taxon>Eukaryota</taxon>
        <taxon>Fungi</taxon>
        <taxon>Dikarya</taxon>
        <taxon>Basidiomycota</taxon>
        <taxon>Agaricomycotina</taxon>
        <taxon>Agaricomycetes</taxon>
        <taxon>Agaricomycetidae</taxon>
        <taxon>Agaricales</taxon>
        <taxon>Agaricineae</taxon>
        <taxon>Strophariaceae</taxon>
        <taxon>Agrocybe</taxon>
    </lineage>
</organism>
<sequence>MAKAIMKLAVVSSLAGVALGQAGAWGQCGGNGWTGATTLCFGDTPVDDGPADSTNARQSFHYGAKRYEATHWTTDARVGMELHPRSDFT</sequence>
<dbReference type="EMBL" id="JANKHO010000542">
    <property type="protein sequence ID" value="KAJ3508640.1"/>
    <property type="molecule type" value="Genomic_DNA"/>
</dbReference>
<dbReference type="Pfam" id="PF00734">
    <property type="entry name" value="CBM_1"/>
    <property type="match status" value="1"/>
</dbReference>
<accession>A0A9W8K6Z2</accession>
<evidence type="ECO:0000313" key="4">
    <source>
        <dbReference type="EMBL" id="KAJ3508640.1"/>
    </source>
</evidence>
<name>A0A9W8K6Z2_9AGAR</name>
<evidence type="ECO:0000313" key="5">
    <source>
        <dbReference type="Proteomes" id="UP001148786"/>
    </source>
</evidence>
<comment type="caution">
    <text evidence="4">The sequence shown here is derived from an EMBL/GenBank/DDBJ whole genome shotgun (WGS) entry which is preliminary data.</text>
</comment>
<dbReference type="InterPro" id="IPR000254">
    <property type="entry name" value="CBD"/>
</dbReference>
<feature type="domain" description="CBM1" evidence="3">
    <location>
        <begin position="24"/>
        <end position="38"/>
    </location>
</feature>